<protein>
    <submittedName>
        <fullName evidence="1">Uncharacterized protein</fullName>
    </submittedName>
</protein>
<dbReference type="RefSeq" id="WP_093317454.1">
    <property type="nucleotide sequence ID" value="NZ_FOHV01000003.1"/>
</dbReference>
<reference evidence="2" key="1">
    <citation type="submission" date="2016-10" db="EMBL/GenBank/DDBJ databases">
        <authorList>
            <person name="Varghese N."/>
            <person name="Submissions S."/>
        </authorList>
    </citation>
    <scope>NUCLEOTIDE SEQUENCE [LARGE SCALE GENOMIC DNA]</scope>
    <source>
        <strain evidence="2">DSM 18579</strain>
    </source>
</reference>
<evidence type="ECO:0000313" key="2">
    <source>
        <dbReference type="Proteomes" id="UP000242642"/>
    </source>
</evidence>
<accession>A0A1H9Z683</accession>
<organism evidence="1 2">
    <name type="scientific">Thorsellia anophelis DSM 18579</name>
    <dbReference type="NCBI Taxonomy" id="1123402"/>
    <lineage>
        <taxon>Bacteria</taxon>
        <taxon>Pseudomonadati</taxon>
        <taxon>Pseudomonadota</taxon>
        <taxon>Gammaproteobacteria</taxon>
        <taxon>Enterobacterales</taxon>
        <taxon>Thorselliaceae</taxon>
        <taxon>Thorsellia</taxon>
    </lineage>
</organism>
<evidence type="ECO:0000313" key="1">
    <source>
        <dbReference type="EMBL" id="SES77067.1"/>
    </source>
</evidence>
<dbReference type="STRING" id="1123402.SAMN02583745_00442"/>
<keyword evidence="2" id="KW-1185">Reference proteome</keyword>
<dbReference type="EMBL" id="FOHV01000003">
    <property type="protein sequence ID" value="SES77067.1"/>
    <property type="molecule type" value="Genomic_DNA"/>
</dbReference>
<name>A0A1H9Z683_9GAMM</name>
<dbReference type="AlphaFoldDB" id="A0A1H9Z683"/>
<dbReference type="Proteomes" id="UP000242642">
    <property type="component" value="Unassembled WGS sequence"/>
</dbReference>
<gene>
    <name evidence="1" type="ORF">SAMN02583745_00442</name>
</gene>
<proteinExistence type="predicted"/>
<sequence>MKGLDIQNCQNTCEQGFLNRLFKVGSFVVMNSVLIVFPAQAEVYISPFDNDELGDSIVTSGFTGILEGSAPQLNAHIEGEFKVGREINFVYEVTDADMDKELKESIILADGTTLNGTRQNMVWFRIPADSSNLDDALEIELADGEDIQTLFIKPEYCGWRIGFEIERNLTTETGVPDLNPLEKFRLIVNDDLSTTWMLNEQGVQTPSFDVLLGDPITLNADGTACTIMELPQSSAQIWEQNFDTGEFIPLGNRPPKNNTIHTIKFSAGGKAINVEINDNDSEQLKIAKRKLLGSIIWQLHQPTAFDSKTGIRKSNDTSRYWDVAEKTLLFKTQTNNSITLVNNDKDGNSLDIFAGHTDVHDESYNRSQQGLRMSVSFDGIALREVQTLSLP</sequence>